<reference evidence="1" key="1">
    <citation type="journal article" date="2012" name="Environ. Microbiol.">
        <title>Genomic content of uncultured Bacteroidetes from contrasting oceanic provinces in the North Atlantic Ocean.</title>
        <authorList>
            <person name="Gomez-Pereira P.R."/>
            <person name="Schuler M."/>
            <person name="Fuchs B.M."/>
            <person name="Bennke C."/>
            <person name="Teeling H."/>
            <person name="Waldmann J."/>
            <person name="Richter M."/>
            <person name="Barbe V."/>
            <person name="Bataille E."/>
            <person name="Glockner F.O."/>
            <person name="Amann R."/>
        </authorList>
    </citation>
    <scope>NUCLEOTIDE SEQUENCE</scope>
</reference>
<dbReference type="AlphaFoldDB" id="H6RHG2"/>
<protein>
    <submittedName>
        <fullName evidence="1">Uncharacterized protein</fullName>
    </submittedName>
</protein>
<dbReference type="EMBL" id="FO117608">
    <property type="protein sequence ID" value="CCG00473.1"/>
    <property type="molecule type" value="Genomic_DNA"/>
</dbReference>
<gene>
    <name evidence="1" type="ORF">VIS_S18DCB90037</name>
</gene>
<reference evidence="1" key="2">
    <citation type="submission" date="2012-02" db="EMBL/GenBank/DDBJ databases">
        <authorList>
            <person name="Genoscope - CEA"/>
        </authorList>
    </citation>
    <scope>NUCLEOTIDE SEQUENCE</scope>
</reference>
<name>H6RHG2_9BACT</name>
<accession>H6RHG2</accession>
<proteinExistence type="predicted"/>
<organism evidence="1">
    <name type="scientific">uncultured Flavobacteriia bacterium</name>
    <dbReference type="NCBI Taxonomy" id="212695"/>
    <lineage>
        <taxon>Bacteria</taxon>
        <taxon>Pseudomonadati</taxon>
        <taxon>Bacteroidota</taxon>
        <taxon>Flavobacteriia</taxon>
        <taxon>environmental samples</taxon>
    </lineage>
</organism>
<sequence>MVLTKSFRNSEEAMGYYEVFTSNREDLIDINSSGYDLVVISNENYVTLFKNKDIQGYMKFFSEQYLSAK</sequence>
<evidence type="ECO:0000313" key="1">
    <source>
        <dbReference type="EMBL" id="CCG00473.1"/>
    </source>
</evidence>